<keyword evidence="5" id="KW-0804">Transcription</keyword>
<dbReference type="Pfam" id="PF12833">
    <property type="entry name" value="HTH_18"/>
    <property type="match status" value="1"/>
</dbReference>
<dbReference type="PANTHER" id="PTHR11019:SF159">
    <property type="entry name" value="TRANSCRIPTIONAL REGULATOR-RELATED"/>
    <property type="match status" value="1"/>
</dbReference>
<dbReference type="PANTHER" id="PTHR11019">
    <property type="entry name" value="HTH-TYPE TRANSCRIPTIONAL REGULATOR NIMR"/>
    <property type="match status" value="1"/>
</dbReference>
<dbReference type="Pfam" id="PF02311">
    <property type="entry name" value="AraC_binding"/>
    <property type="match status" value="1"/>
</dbReference>
<organism evidence="7 8">
    <name type="scientific">Bordetella ansorpii</name>
    <dbReference type="NCBI Taxonomy" id="288768"/>
    <lineage>
        <taxon>Bacteria</taxon>
        <taxon>Pseudomonadati</taxon>
        <taxon>Pseudomonadota</taxon>
        <taxon>Betaproteobacteria</taxon>
        <taxon>Burkholderiales</taxon>
        <taxon>Alcaligenaceae</taxon>
        <taxon>Bordetella</taxon>
    </lineage>
</organism>
<gene>
    <name evidence="7" type="primary">ripA_2</name>
    <name evidence="7" type="ORF">SAMEA1982600_01642</name>
</gene>
<dbReference type="InterPro" id="IPR011051">
    <property type="entry name" value="RmlC_Cupin_sf"/>
</dbReference>
<evidence type="ECO:0000259" key="6">
    <source>
        <dbReference type="PROSITE" id="PS01124"/>
    </source>
</evidence>
<dbReference type="Gene3D" id="1.10.10.60">
    <property type="entry name" value="Homeodomain-like"/>
    <property type="match status" value="1"/>
</dbReference>
<dbReference type="PRINTS" id="PR00032">
    <property type="entry name" value="HTHARAC"/>
</dbReference>
<protein>
    <submittedName>
        <fullName evidence="7">AraC family transcriptional regulator</fullName>
    </submittedName>
</protein>
<evidence type="ECO:0000256" key="3">
    <source>
        <dbReference type="ARBA" id="ARBA00023125"/>
    </source>
</evidence>
<dbReference type="InterPro" id="IPR020449">
    <property type="entry name" value="Tscrpt_reg_AraC-type_HTH"/>
</dbReference>
<dbReference type="OrthoDB" id="2536004at2"/>
<sequence>MPDPILELRDFLDMEEGPVLVAAEGRDDGDLTSTPHQHARGQLFGSLRGLLSVGVEDGLWIVPAIHAVWLPPHRPHSGRSHGPFHGWSVYVAEAACADLPQQPCTLRTSGLLREAVLRACAWEPVTAAPLTGSRAHVAAVILDEIRSLPVEPFGLPLPRDQRLQRIAQALIADPADDRDLERWAAWGAVSSRTLSRRFVTETGFNFTAWRQRARMMRSLEMLAAGMPITAIALDLGYSTPSAFIGLFRRTFGTTPATYRARL</sequence>
<dbReference type="CDD" id="cd06124">
    <property type="entry name" value="cupin_NimR-like_N"/>
    <property type="match status" value="1"/>
</dbReference>
<dbReference type="SMART" id="SM00342">
    <property type="entry name" value="HTH_ARAC"/>
    <property type="match status" value="1"/>
</dbReference>
<dbReference type="PROSITE" id="PS01124">
    <property type="entry name" value="HTH_ARAC_FAMILY_2"/>
    <property type="match status" value="1"/>
</dbReference>
<dbReference type="InterPro" id="IPR003313">
    <property type="entry name" value="AraC-bd"/>
</dbReference>
<name>A0A157NGW9_9BORD</name>
<dbReference type="InterPro" id="IPR018060">
    <property type="entry name" value="HTH_AraC"/>
</dbReference>
<evidence type="ECO:0000256" key="5">
    <source>
        <dbReference type="ARBA" id="ARBA00023163"/>
    </source>
</evidence>
<dbReference type="FunFam" id="1.10.10.60:FF:000132">
    <property type="entry name" value="AraC family transcriptional regulator"/>
    <property type="match status" value="1"/>
</dbReference>
<accession>A0A157NGW9</accession>
<dbReference type="Proteomes" id="UP000077037">
    <property type="component" value="Unassembled WGS sequence"/>
</dbReference>
<dbReference type="SUPFAM" id="SSF51182">
    <property type="entry name" value="RmlC-like cupins"/>
    <property type="match status" value="1"/>
</dbReference>
<feature type="domain" description="HTH araC/xylS-type" evidence="6">
    <location>
        <begin position="164"/>
        <end position="261"/>
    </location>
</feature>
<dbReference type="AlphaFoldDB" id="A0A157NGW9"/>
<dbReference type="InterPro" id="IPR018062">
    <property type="entry name" value="HTH_AraC-typ_CS"/>
</dbReference>
<dbReference type="EMBL" id="FKBS01000014">
    <property type="protein sequence ID" value="SAI20330.1"/>
    <property type="molecule type" value="Genomic_DNA"/>
</dbReference>
<dbReference type="RefSeq" id="WP_066410530.1">
    <property type="nucleotide sequence ID" value="NZ_FKBS01000014.1"/>
</dbReference>
<dbReference type="InterPro" id="IPR009057">
    <property type="entry name" value="Homeodomain-like_sf"/>
</dbReference>
<keyword evidence="1" id="KW-0678">Repressor</keyword>
<keyword evidence="4" id="KW-0010">Activator</keyword>
<evidence type="ECO:0000256" key="2">
    <source>
        <dbReference type="ARBA" id="ARBA00023015"/>
    </source>
</evidence>
<dbReference type="GO" id="GO:0003700">
    <property type="term" value="F:DNA-binding transcription factor activity"/>
    <property type="evidence" value="ECO:0007669"/>
    <property type="project" value="InterPro"/>
</dbReference>
<proteinExistence type="predicted"/>
<keyword evidence="2" id="KW-0805">Transcription regulation</keyword>
<reference evidence="7 8" key="1">
    <citation type="submission" date="2016-03" db="EMBL/GenBank/DDBJ databases">
        <authorList>
            <consortium name="Pathogen Informatics"/>
        </authorList>
    </citation>
    <scope>NUCLEOTIDE SEQUENCE [LARGE SCALE GENOMIC DNA]</scope>
    <source>
        <strain evidence="7 8">NCTC13364</strain>
    </source>
</reference>
<keyword evidence="3" id="KW-0238">DNA-binding</keyword>
<dbReference type="PROSITE" id="PS00041">
    <property type="entry name" value="HTH_ARAC_FAMILY_1"/>
    <property type="match status" value="1"/>
</dbReference>
<evidence type="ECO:0000256" key="1">
    <source>
        <dbReference type="ARBA" id="ARBA00022491"/>
    </source>
</evidence>
<evidence type="ECO:0000313" key="7">
    <source>
        <dbReference type="EMBL" id="SAI20330.1"/>
    </source>
</evidence>
<dbReference type="SUPFAM" id="SSF46689">
    <property type="entry name" value="Homeodomain-like"/>
    <property type="match status" value="1"/>
</dbReference>
<evidence type="ECO:0000313" key="8">
    <source>
        <dbReference type="Proteomes" id="UP000077037"/>
    </source>
</evidence>
<dbReference type="GO" id="GO:0043565">
    <property type="term" value="F:sequence-specific DNA binding"/>
    <property type="evidence" value="ECO:0007669"/>
    <property type="project" value="InterPro"/>
</dbReference>
<evidence type="ECO:0000256" key="4">
    <source>
        <dbReference type="ARBA" id="ARBA00023159"/>
    </source>
</evidence>